<evidence type="ECO:0000313" key="2">
    <source>
        <dbReference type="Proteomes" id="UP000655225"/>
    </source>
</evidence>
<reference evidence="1 2" key="1">
    <citation type="submission" date="2020-04" db="EMBL/GenBank/DDBJ databases">
        <title>Plant Genome Project.</title>
        <authorList>
            <person name="Zhang R.-G."/>
        </authorList>
    </citation>
    <scope>NUCLEOTIDE SEQUENCE [LARGE SCALE GENOMIC DNA]</scope>
    <source>
        <strain evidence="1">YNK0</strain>
        <tissue evidence="1">Leaf</tissue>
    </source>
</reference>
<dbReference type="EMBL" id="JABCRI010000008">
    <property type="protein sequence ID" value="KAF8401792.1"/>
    <property type="molecule type" value="Genomic_DNA"/>
</dbReference>
<dbReference type="AlphaFoldDB" id="A0A835DIF9"/>
<dbReference type="Proteomes" id="UP000655225">
    <property type="component" value="Unassembled WGS sequence"/>
</dbReference>
<organism evidence="1 2">
    <name type="scientific">Tetracentron sinense</name>
    <name type="common">Spur-leaf</name>
    <dbReference type="NCBI Taxonomy" id="13715"/>
    <lineage>
        <taxon>Eukaryota</taxon>
        <taxon>Viridiplantae</taxon>
        <taxon>Streptophyta</taxon>
        <taxon>Embryophyta</taxon>
        <taxon>Tracheophyta</taxon>
        <taxon>Spermatophyta</taxon>
        <taxon>Magnoliopsida</taxon>
        <taxon>Trochodendrales</taxon>
        <taxon>Trochodendraceae</taxon>
        <taxon>Tetracentron</taxon>
    </lineage>
</organism>
<proteinExistence type="predicted"/>
<protein>
    <submittedName>
        <fullName evidence="1">Uncharacterized protein</fullName>
    </submittedName>
</protein>
<keyword evidence="2" id="KW-1185">Reference proteome</keyword>
<accession>A0A835DIF9</accession>
<evidence type="ECO:0000313" key="1">
    <source>
        <dbReference type="EMBL" id="KAF8401792.1"/>
    </source>
</evidence>
<name>A0A835DIF9_TETSI</name>
<dbReference type="OrthoDB" id="1934092at2759"/>
<comment type="caution">
    <text evidence="1">The sequence shown here is derived from an EMBL/GenBank/DDBJ whole genome shotgun (WGS) entry which is preliminary data.</text>
</comment>
<gene>
    <name evidence="1" type="ORF">HHK36_012738</name>
</gene>
<sequence>MFAPAARLASKRLLEIRQIFRQTPQFYLSPLLHCPKLREFLTHIDSLDNNPDIQWEFSDANKERVRDPQSLNV</sequence>